<dbReference type="Proteomes" id="UP000077519">
    <property type="component" value="Unassembled WGS sequence"/>
</dbReference>
<reference evidence="1 2" key="1">
    <citation type="submission" date="2016-03" db="EMBL/GenBank/DDBJ databases">
        <title>Genome sequence of Rhodococcus kyotonensis KB10.</title>
        <authorList>
            <person name="Jeong H."/>
            <person name="Hong C.E."/>
            <person name="Jo S.H."/>
            <person name="Park J.M."/>
        </authorList>
    </citation>
    <scope>NUCLEOTIDE SEQUENCE [LARGE SCALE GENOMIC DNA]</scope>
    <source>
        <strain evidence="1 2">KB10</strain>
    </source>
</reference>
<dbReference type="EMBL" id="LVHI01000012">
    <property type="protein sequence ID" value="OAK54837.1"/>
    <property type="molecule type" value="Genomic_DNA"/>
</dbReference>
<keyword evidence="2" id="KW-1185">Reference proteome</keyword>
<gene>
    <name evidence="1" type="ORF">A3K89_05860</name>
</gene>
<sequence length="394" mass="44076">MDGERMCARCALRCHLEHVLPPTADGLLEPLRDAIMQAEPTTTRRWLNRNTDLLRGLHDGTIPLTHESLDLLPRPKSVDYLRSLLIATGILDPDVHRSLRRLETELPQLLSGLDTGHRKLASQWTHWAVLPRLRGLETHRPIGTAVQNARCQILQVIQFLNTLERRGTEMPRCAQYDIDAWFAEPGASRWHIRPFLTWAQRTRHLSKEIALPKERRAHAELPTDAEDRWQIGRRLIHDESLDPVDRLAGALVALYAQPLRRIVSLTTADVIATATTTGLRLGPTDVLDLPDPFAAIARNLPLKRRTGTAEQLPTTWLFAGGHAGKPLSATSLGNRLRAIGIEPRKLRLSATAQLARELPPSVLAGILGLNAHTVAKHTFKTNGQWANYAADRRP</sequence>
<protein>
    <submittedName>
        <fullName evidence="1">Uncharacterized protein</fullName>
    </submittedName>
</protein>
<name>A0A177YH41_9NOCA</name>
<accession>A0A177YH41</accession>
<proteinExistence type="predicted"/>
<comment type="caution">
    <text evidence="1">The sequence shown here is derived from an EMBL/GenBank/DDBJ whole genome shotgun (WGS) entry which is preliminary data.</text>
</comment>
<dbReference type="AlphaFoldDB" id="A0A177YH41"/>
<evidence type="ECO:0000313" key="2">
    <source>
        <dbReference type="Proteomes" id="UP000077519"/>
    </source>
</evidence>
<evidence type="ECO:0000313" key="1">
    <source>
        <dbReference type="EMBL" id="OAK54837.1"/>
    </source>
</evidence>
<organism evidence="1 2">
    <name type="scientific">Rhodococcoides kyotonense</name>
    <dbReference type="NCBI Taxonomy" id="398843"/>
    <lineage>
        <taxon>Bacteria</taxon>
        <taxon>Bacillati</taxon>
        <taxon>Actinomycetota</taxon>
        <taxon>Actinomycetes</taxon>
        <taxon>Mycobacteriales</taxon>
        <taxon>Nocardiaceae</taxon>
        <taxon>Rhodococcoides</taxon>
    </lineage>
</organism>